<dbReference type="Gene3D" id="1.25.40.10">
    <property type="entry name" value="Tetratricopeptide repeat domain"/>
    <property type="match status" value="1"/>
</dbReference>
<feature type="domain" description="PPIase FKBP-type" evidence="9">
    <location>
        <begin position="364"/>
        <end position="456"/>
    </location>
</feature>
<dbReference type="GO" id="GO:0003755">
    <property type="term" value="F:peptidyl-prolyl cis-trans isomerase activity"/>
    <property type="evidence" value="ECO:0007669"/>
    <property type="project" value="UniProtKB-KW"/>
</dbReference>
<dbReference type="Gene3D" id="3.10.50.40">
    <property type="match status" value="3"/>
</dbReference>
<keyword evidence="5 6" id="KW-0413">Isomerase</keyword>
<dbReference type="InterPro" id="IPR019734">
    <property type="entry name" value="TPR_rpt"/>
</dbReference>
<feature type="repeat" description="TPR" evidence="7">
    <location>
        <begin position="556"/>
        <end position="589"/>
    </location>
</feature>
<evidence type="ECO:0000256" key="3">
    <source>
        <dbReference type="ARBA" id="ARBA00022737"/>
    </source>
</evidence>
<feature type="compositionally biased region" description="Basic and acidic residues" evidence="8">
    <location>
        <begin position="663"/>
        <end position="674"/>
    </location>
</feature>
<organism evidence="10">
    <name type="scientific">Hordeum vulgare subsp. vulgare</name>
    <name type="common">Domesticated barley</name>
    <dbReference type="NCBI Taxonomy" id="112509"/>
    <lineage>
        <taxon>Eukaryota</taxon>
        <taxon>Viridiplantae</taxon>
        <taxon>Streptophyta</taxon>
        <taxon>Embryophyta</taxon>
        <taxon>Tracheophyta</taxon>
        <taxon>Spermatophyta</taxon>
        <taxon>Magnoliopsida</taxon>
        <taxon>Liliopsida</taxon>
        <taxon>Poales</taxon>
        <taxon>Poaceae</taxon>
        <taxon>BOP clade</taxon>
        <taxon>Pooideae</taxon>
        <taxon>Triticodae</taxon>
        <taxon>Triticeae</taxon>
        <taxon>Hordeinae</taxon>
        <taxon>Hordeum</taxon>
    </lineage>
</organism>
<dbReference type="FunFam" id="3.10.50.40:FF:000052">
    <property type="entry name" value="Peptidylprolyl isomerase"/>
    <property type="match status" value="1"/>
</dbReference>
<dbReference type="Pfam" id="PF13174">
    <property type="entry name" value="TPR_6"/>
    <property type="match status" value="1"/>
</dbReference>
<dbReference type="SUPFAM" id="SSF54534">
    <property type="entry name" value="FKBP-like"/>
    <property type="match status" value="3"/>
</dbReference>
<dbReference type="Pfam" id="PF00254">
    <property type="entry name" value="FKBP_C"/>
    <property type="match status" value="3"/>
</dbReference>
<dbReference type="PANTHER" id="PTHR46512:SF8">
    <property type="entry name" value="PEPTIDYLPROLYL ISOMERASE"/>
    <property type="match status" value="1"/>
</dbReference>
<evidence type="ECO:0000256" key="8">
    <source>
        <dbReference type="SAM" id="MobiDB-lite"/>
    </source>
</evidence>
<evidence type="ECO:0000256" key="2">
    <source>
        <dbReference type="ARBA" id="ARBA00013194"/>
    </source>
</evidence>
<dbReference type="FunFam" id="3.10.50.40:FF:000039">
    <property type="entry name" value="Peptidylprolyl isomerase"/>
    <property type="match status" value="1"/>
</dbReference>
<protein>
    <recommendedName>
        <fullName evidence="2 6">peptidylprolyl isomerase</fullName>
        <ecNumber evidence="2 6">5.2.1.8</ecNumber>
    </recommendedName>
</protein>
<feature type="compositionally biased region" description="Low complexity" evidence="8">
    <location>
        <begin position="27"/>
        <end position="41"/>
    </location>
</feature>
<evidence type="ECO:0000256" key="4">
    <source>
        <dbReference type="ARBA" id="ARBA00022803"/>
    </source>
</evidence>
<proteinExistence type="evidence at transcript level"/>
<dbReference type="EC" id="5.2.1.8" evidence="2 6"/>
<dbReference type="EMBL" id="AK357916">
    <property type="protein sequence ID" value="BAJ89130.1"/>
    <property type="molecule type" value="mRNA"/>
</dbReference>
<feature type="domain" description="PPIase FKBP-type" evidence="9">
    <location>
        <begin position="248"/>
        <end position="333"/>
    </location>
</feature>
<dbReference type="SUPFAM" id="SSF48452">
    <property type="entry name" value="TPR-like"/>
    <property type="match status" value="1"/>
</dbReference>
<evidence type="ECO:0000259" key="9">
    <source>
        <dbReference type="PROSITE" id="PS50059"/>
    </source>
</evidence>
<dbReference type="PROSITE" id="PS50059">
    <property type="entry name" value="FKBP_PPIASE"/>
    <property type="match status" value="3"/>
</dbReference>
<keyword evidence="6" id="KW-0697">Rotamase</keyword>
<evidence type="ECO:0000256" key="6">
    <source>
        <dbReference type="PROSITE-ProRule" id="PRU00277"/>
    </source>
</evidence>
<evidence type="ECO:0000313" key="10">
    <source>
        <dbReference type="EMBL" id="BAJ89130.1"/>
    </source>
</evidence>
<feature type="domain" description="PPIase FKBP-type" evidence="9">
    <location>
        <begin position="124"/>
        <end position="220"/>
    </location>
</feature>
<evidence type="ECO:0000256" key="5">
    <source>
        <dbReference type="ARBA" id="ARBA00023235"/>
    </source>
</evidence>
<dbReference type="InterPro" id="IPR001179">
    <property type="entry name" value="PPIase_FKBP_dom"/>
</dbReference>
<name>F2D209_HORVV</name>
<evidence type="ECO:0000256" key="7">
    <source>
        <dbReference type="PROSITE-ProRule" id="PRU00339"/>
    </source>
</evidence>
<keyword evidence="4 7" id="KW-0802">TPR repeat</keyword>
<feature type="compositionally biased region" description="Basic and acidic residues" evidence="8">
    <location>
        <begin position="49"/>
        <end position="59"/>
    </location>
</feature>
<accession>F2D209</accession>
<dbReference type="InterPro" id="IPR011990">
    <property type="entry name" value="TPR-like_helical_dom_sf"/>
</dbReference>
<dbReference type="PANTHER" id="PTHR46512">
    <property type="entry name" value="PEPTIDYLPROLYL ISOMERASE"/>
    <property type="match status" value="1"/>
</dbReference>
<dbReference type="FunFam" id="3.10.50.40:FF:000029">
    <property type="entry name" value="Peptidylprolyl isomerase"/>
    <property type="match status" value="1"/>
</dbReference>
<feature type="non-terminal residue" evidence="10">
    <location>
        <position position="1"/>
    </location>
</feature>
<feature type="region of interest" description="Disordered" evidence="8">
    <location>
        <begin position="626"/>
        <end position="674"/>
    </location>
</feature>
<dbReference type="AlphaFoldDB" id="F2D209"/>
<dbReference type="InterPro" id="IPR050754">
    <property type="entry name" value="FKBP4/5/8-like"/>
</dbReference>
<comment type="catalytic activity">
    <reaction evidence="1 6">
        <text>[protein]-peptidylproline (omega=180) = [protein]-peptidylproline (omega=0)</text>
        <dbReference type="Rhea" id="RHEA:16237"/>
        <dbReference type="Rhea" id="RHEA-COMP:10747"/>
        <dbReference type="Rhea" id="RHEA-COMP:10748"/>
        <dbReference type="ChEBI" id="CHEBI:83833"/>
        <dbReference type="ChEBI" id="CHEBI:83834"/>
        <dbReference type="EC" id="5.2.1.8"/>
    </reaction>
</comment>
<dbReference type="PROSITE" id="PS50005">
    <property type="entry name" value="TPR"/>
    <property type="match status" value="2"/>
</dbReference>
<sequence>WTGSRGLSLYPPPAVDAGERGSVQVQPSLSSAAATSPAQLLPAPPLNAHIRDWRGDRSPPHSLSASAAVPQASAMSHDDPPPAPAKTKSPAEEAVEKRRGKLTPGSLMKAVIRSGRGDATPADGDQVILHCTIRTMEGIVVNSTRREHGGKGIPLRFVSGKSKMILGFAEGFPTMLEGEIAMFKMEPKIHYAEDDCPVTPPDGFPKDDELQFEVEMLNFFKAKVVTEDLGVVKKIVDEGNGWETPREPYEVTARITARTADGKEILPSKDVPYFFTMGKSEAPIGLEMGIGTMARKEKATIYVSSTYLTESSLMPQLEGLEEVHFEVELVQFTQVRDMLGDGRLIKRRVVDGSGEFPMDCPLHDSLLKVHYKGMLLDEPKSVFYDTQIDNVGEPLEFCSGEGLVPEGFEMCVRLMLPGEKSIVTCPPDFAYDKFPRPANVPEGAHVLWEIELLGFEVPKDWTGLTFKEIMEEADKIKNTGNRLFKEGKLELAKAKYEKLLREYNHVHPQDDEEGKIFANSRSSLHLNVAACYRKMGEYRKSIEACNKVLDANPVHVKALYRRGMSYMLGGDFDDAKNDFEKMVTIDKSSEPDATAALVKLKQKEQEIEKKARKQFKGLFDKKPGEISEVGVESKNGGDTAGSGEAVTSRDRDGSGKSSPLSSESDHVFDEERPGLIDRIWPSARRIFSSLGLNRCTIL</sequence>
<reference evidence="10" key="1">
    <citation type="journal article" date="2011" name="Plant Physiol.">
        <title>Comprehensive sequence analysis of 24,783 barley full-length cDNAs derived from 12 clone libraries.</title>
        <authorList>
            <person name="Matsumoto T."/>
            <person name="Tanaka T."/>
            <person name="Sakai H."/>
            <person name="Amano N."/>
            <person name="Kanamori H."/>
            <person name="Kurita K."/>
            <person name="Kikuta A."/>
            <person name="Kamiya K."/>
            <person name="Yamamoto M."/>
            <person name="Ikawa H."/>
            <person name="Fujii N."/>
            <person name="Hori K."/>
            <person name="Itoh T."/>
            <person name="Sato K."/>
        </authorList>
    </citation>
    <scope>NUCLEOTIDE SEQUENCE</scope>
    <source>
        <tissue evidence="10">Shoot</tissue>
    </source>
</reference>
<keyword evidence="3" id="KW-0677">Repeat</keyword>
<dbReference type="SMART" id="SM00028">
    <property type="entry name" value="TPR"/>
    <property type="match status" value="3"/>
</dbReference>
<dbReference type="FunFam" id="1.25.40.10:FF:000008">
    <property type="entry name" value="Peptidylprolyl isomerase"/>
    <property type="match status" value="1"/>
</dbReference>
<evidence type="ECO:0000256" key="1">
    <source>
        <dbReference type="ARBA" id="ARBA00000971"/>
    </source>
</evidence>
<feature type="region of interest" description="Disordered" evidence="8">
    <location>
        <begin position="1"/>
        <end position="106"/>
    </location>
</feature>
<dbReference type="InterPro" id="IPR046357">
    <property type="entry name" value="PPIase_dom_sf"/>
</dbReference>
<feature type="repeat" description="TPR" evidence="7">
    <location>
        <begin position="522"/>
        <end position="555"/>
    </location>
</feature>
<dbReference type="Pfam" id="PF13181">
    <property type="entry name" value="TPR_8"/>
    <property type="match status" value="1"/>
</dbReference>